<reference evidence="2 3" key="1">
    <citation type="submission" date="2018-10" db="EMBL/GenBank/DDBJ databases">
        <title>Bradyrhizobium sp. nov., isolated from effective nodules of peanut in China.</title>
        <authorList>
            <person name="Li Y."/>
        </authorList>
    </citation>
    <scope>NUCLEOTIDE SEQUENCE [LARGE SCALE GENOMIC DNA]</scope>
    <source>
        <strain evidence="2 3">CCBAU 51781</strain>
    </source>
</reference>
<evidence type="ECO:0000313" key="2">
    <source>
        <dbReference type="EMBL" id="RXG86118.1"/>
    </source>
</evidence>
<protein>
    <submittedName>
        <fullName evidence="2">Uncharacterized protein</fullName>
    </submittedName>
</protein>
<feature type="region of interest" description="Disordered" evidence="1">
    <location>
        <begin position="1"/>
        <end position="21"/>
    </location>
</feature>
<dbReference type="EMBL" id="RDRA01000038">
    <property type="protein sequence ID" value="RXG86118.1"/>
    <property type="molecule type" value="Genomic_DNA"/>
</dbReference>
<evidence type="ECO:0000256" key="1">
    <source>
        <dbReference type="SAM" id="MobiDB-lite"/>
    </source>
</evidence>
<organism evidence="2 3">
    <name type="scientific">Bradyrhizobium zhanjiangense</name>
    <dbReference type="NCBI Taxonomy" id="1325107"/>
    <lineage>
        <taxon>Bacteria</taxon>
        <taxon>Pseudomonadati</taxon>
        <taxon>Pseudomonadota</taxon>
        <taxon>Alphaproteobacteria</taxon>
        <taxon>Hyphomicrobiales</taxon>
        <taxon>Nitrobacteraceae</taxon>
        <taxon>Bradyrhizobium</taxon>
    </lineage>
</organism>
<feature type="region of interest" description="Disordered" evidence="1">
    <location>
        <begin position="71"/>
        <end position="111"/>
    </location>
</feature>
<name>A0ABY0DA61_9BRAD</name>
<dbReference type="Proteomes" id="UP000289946">
    <property type="component" value="Unassembled WGS sequence"/>
</dbReference>
<sequence length="111" mass="12774">MFSSALRAMPSKRRRPIGGFGFQEPRLREVDAMIKRPKESHDQATLHNLINHHFGRVEEQDVPARVEELFGAPEKKRRGREAPSRPYRSNHWYRPTGSVSTRPSARASLSI</sequence>
<comment type="caution">
    <text evidence="2">The sequence shown here is derived from an EMBL/GenBank/DDBJ whole genome shotgun (WGS) entry which is preliminary data.</text>
</comment>
<proteinExistence type="predicted"/>
<accession>A0ABY0DA61</accession>
<keyword evidence="3" id="KW-1185">Reference proteome</keyword>
<feature type="compositionally biased region" description="Polar residues" evidence="1">
    <location>
        <begin position="97"/>
        <end position="111"/>
    </location>
</feature>
<gene>
    <name evidence="2" type="ORF">EAS62_37840</name>
</gene>
<evidence type="ECO:0000313" key="3">
    <source>
        <dbReference type="Proteomes" id="UP000289946"/>
    </source>
</evidence>